<dbReference type="EMBL" id="DRLI01000003">
    <property type="protein sequence ID" value="HHM01373.1"/>
    <property type="molecule type" value="Genomic_DNA"/>
</dbReference>
<dbReference type="Proteomes" id="UP000885771">
    <property type="component" value="Unassembled WGS sequence"/>
</dbReference>
<evidence type="ECO:0000313" key="2">
    <source>
        <dbReference type="EMBL" id="HHM01373.1"/>
    </source>
</evidence>
<gene>
    <name evidence="2" type="ORF">ENJ15_00045</name>
</gene>
<accession>A0A7V5VE57</accession>
<organism evidence="2">
    <name type="scientific">Caldithrix abyssi</name>
    <dbReference type="NCBI Taxonomy" id="187145"/>
    <lineage>
        <taxon>Bacteria</taxon>
        <taxon>Pseudomonadati</taxon>
        <taxon>Calditrichota</taxon>
        <taxon>Calditrichia</taxon>
        <taxon>Calditrichales</taxon>
        <taxon>Calditrichaceae</taxon>
        <taxon>Caldithrix</taxon>
    </lineage>
</organism>
<evidence type="ECO:0000259" key="1">
    <source>
        <dbReference type="Pfam" id="PF18935"/>
    </source>
</evidence>
<proteinExistence type="predicted"/>
<dbReference type="Pfam" id="PF18935">
    <property type="entry name" value="DUF5683"/>
    <property type="match status" value="1"/>
</dbReference>
<sequence length="319" mass="36319">MNIRISLFFGFIILGLPLFAGEQPAAFRAALLTTGKDAAAVKPLMVNNRADWYEPAAKTELLNEMRLHFQTQESTEEGTKSPALSALFSAVVPGAGQAYAKSYWKAAAFAMAEVLLVAGYISYQSRGDAKDREMRALADSRWDEKRYWSKVYKLATDNNDWDGPPLQTDANGLLSQSDVDANIDRLRYWESNGNYYGFTHVLPTTKTQQYYEMIYKYLIQFGVGWQELGNDWNYYDNPSSLNNLTDDVARYKTIRNQSNDFYHTAVTLSWVVLVNHLGSAIDAALTAKNYNQKLHVRLYGQSRYYAGRVMPMYGLQFNW</sequence>
<dbReference type="AlphaFoldDB" id="A0A7V5VE57"/>
<protein>
    <recommendedName>
        <fullName evidence="1">DUF5683 domain-containing protein</fullName>
    </recommendedName>
</protein>
<name>A0A7V5VE57_CALAY</name>
<feature type="domain" description="DUF5683" evidence="1">
    <location>
        <begin position="80"/>
        <end position="135"/>
    </location>
</feature>
<reference evidence="2" key="1">
    <citation type="journal article" date="2020" name="mSystems">
        <title>Genome- and Community-Level Interaction Insights into Carbon Utilization and Element Cycling Functions of Hydrothermarchaeota in Hydrothermal Sediment.</title>
        <authorList>
            <person name="Zhou Z."/>
            <person name="Liu Y."/>
            <person name="Xu W."/>
            <person name="Pan J."/>
            <person name="Luo Z.H."/>
            <person name="Li M."/>
        </authorList>
    </citation>
    <scope>NUCLEOTIDE SEQUENCE [LARGE SCALE GENOMIC DNA]</scope>
    <source>
        <strain evidence="2">HyVt-460</strain>
    </source>
</reference>
<comment type="caution">
    <text evidence="2">The sequence shown here is derived from an EMBL/GenBank/DDBJ whole genome shotgun (WGS) entry which is preliminary data.</text>
</comment>
<dbReference type="InterPro" id="IPR043738">
    <property type="entry name" value="DUF5683"/>
</dbReference>